<proteinExistence type="inferred from homology"/>
<comment type="similarity">
    <text evidence="2 7">Belongs to the NDUFAF7 family.</text>
</comment>
<dbReference type="PANTHER" id="PTHR12049">
    <property type="entry name" value="PROTEIN ARGININE METHYLTRANSFERASE NDUFAF7, MITOCHONDRIAL"/>
    <property type="match status" value="1"/>
</dbReference>
<evidence type="ECO:0000256" key="4">
    <source>
        <dbReference type="ARBA" id="ARBA00022679"/>
    </source>
</evidence>
<dbReference type="InterPro" id="IPR003788">
    <property type="entry name" value="NDUFAF7"/>
</dbReference>
<evidence type="ECO:0000313" key="8">
    <source>
        <dbReference type="Proteomes" id="UP000189703"/>
    </source>
</evidence>
<dbReference type="GeneID" id="104589390"/>
<dbReference type="Proteomes" id="UP000189703">
    <property type="component" value="Unplaced"/>
</dbReference>
<keyword evidence="5 7" id="KW-0496">Mitochondrion</keyword>
<accession>A0A1U7Z5A9</accession>
<evidence type="ECO:0000256" key="7">
    <source>
        <dbReference type="RuleBase" id="RU364114"/>
    </source>
</evidence>
<keyword evidence="4 7" id="KW-0808">Transferase</keyword>
<evidence type="ECO:0000256" key="3">
    <source>
        <dbReference type="ARBA" id="ARBA00022603"/>
    </source>
</evidence>
<evidence type="ECO:0000256" key="1">
    <source>
        <dbReference type="ARBA" id="ARBA00004173"/>
    </source>
</evidence>
<dbReference type="GO" id="GO:0035243">
    <property type="term" value="F:protein-arginine omega-N symmetric methyltransferase activity"/>
    <property type="evidence" value="ECO:0007669"/>
    <property type="project" value="UniProtKB-EC"/>
</dbReference>
<dbReference type="AlphaFoldDB" id="A0A1U7Z5A9"/>
<dbReference type="InParanoid" id="A0A1U7Z5A9"/>
<gene>
    <name evidence="9" type="primary">LOC104589390</name>
</gene>
<dbReference type="EC" id="2.1.1.320" evidence="7"/>
<evidence type="ECO:0000313" key="9">
    <source>
        <dbReference type="RefSeq" id="XP_010246003.1"/>
    </source>
</evidence>
<comment type="subcellular location">
    <subcellularLocation>
        <location evidence="1 7">Mitochondrion</location>
    </subcellularLocation>
</comment>
<reference evidence="9" key="1">
    <citation type="submission" date="2025-08" db="UniProtKB">
        <authorList>
            <consortium name="RefSeq"/>
        </authorList>
    </citation>
    <scope>IDENTIFICATION</scope>
</reference>
<dbReference type="InterPro" id="IPR029063">
    <property type="entry name" value="SAM-dependent_MTases_sf"/>
</dbReference>
<protein>
    <recommendedName>
        <fullName evidence="7">Protein arginine methyltransferase NDUFAF7</fullName>
        <ecNumber evidence="7">2.1.1.320</ecNumber>
    </recommendedName>
</protein>
<keyword evidence="3 7" id="KW-0489">Methyltransferase</keyword>
<sequence length="214" mass="24233">MLLTSNVFFFHGSSCLSELYKPLKDPLIKRCVEIIEMDKEHVSIGSSAVSAARSIWSKIFPKPRRSWIPTGCLQLLEVLHGALPKMSLIASDFSYLPDVRIAGDRAPLVSTKKDGSSLDHSSYIDAKGDADIFFPTDFWILERMDHYCSGWMKVQKDTSSKQGKKRRTIILDTASFMEEFGLPSKTRTKDGYNPLLDDFKNTKFYLSVPTHNTK</sequence>
<evidence type="ECO:0000256" key="5">
    <source>
        <dbReference type="ARBA" id="ARBA00023128"/>
    </source>
</evidence>
<dbReference type="GO" id="GO:0005739">
    <property type="term" value="C:mitochondrion"/>
    <property type="evidence" value="ECO:0007669"/>
    <property type="project" value="UniProtKB-SubCell"/>
</dbReference>
<keyword evidence="8" id="KW-1185">Reference proteome</keyword>
<comment type="catalytic activity">
    <reaction evidence="6 7">
        <text>L-arginyl-[protein] + 2 S-adenosyl-L-methionine = N(omega),N(omega)'-dimethyl-L-arginyl-[protein] + 2 S-adenosyl-L-homocysteine + 2 H(+)</text>
        <dbReference type="Rhea" id="RHEA:48108"/>
        <dbReference type="Rhea" id="RHEA-COMP:10532"/>
        <dbReference type="Rhea" id="RHEA-COMP:11992"/>
        <dbReference type="ChEBI" id="CHEBI:15378"/>
        <dbReference type="ChEBI" id="CHEBI:29965"/>
        <dbReference type="ChEBI" id="CHEBI:57856"/>
        <dbReference type="ChEBI" id="CHEBI:59789"/>
        <dbReference type="ChEBI" id="CHEBI:88221"/>
        <dbReference type="EC" id="2.1.1.320"/>
    </reaction>
</comment>
<evidence type="ECO:0000256" key="2">
    <source>
        <dbReference type="ARBA" id="ARBA00005891"/>
    </source>
</evidence>
<comment type="function">
    <text evidence="7">Arginine methyltransferase involved in the assembly or stability of mitochondrial NADH:ubiquinone oxidoreductase complex (complex I).</text>
</comment>
<dbReference type="RefSeq" id="XP_010246003.1">
    <property type="nucleotide sequence ID" value="XM_010247701.2"/>
</dbReference>
<dbReference type="PANTHER" id="PTHR12049:SF5">
    <property type="entry name" value="PROTEIN ARGININE METHYLTRANSFERASE NDUFAF7 HOMOLOG, MITOCHONDRIAL"/>
    <property type="match status" value="1"/>
</dbReference>
<name>A0A1U7Z5A9_NELNU</name>
<dbReference type="GO" id="GO:0032259">
    <property type="term" value="P:methylation"/>
    <property type="evidence" value="ECO:0007669"/>
    <property type="project" value="UniProtKB-KW"/>
</dbReference>
<dbReference type="KEGG" id="nnu:104589390"/>
<dbReference type="eggNOG" id="ENOG502QRKD">
    <property type="taxonomic scope" value="Eukaryota"/>
</dbReference>
<organism evidence="8 9">
    <name type="scientific">Nelumbo nucifera</name>
    <name type="common">Sacred lotus</name>
    <dbReference type="NCBI Taxonomy" id="4432"/>
    <lineage>
        <taxon>Eukaryota</taxon>
        <taxon>Viridiplantae</taxon>
        <taxon>Streptophyta</taxon>
        <taxon>Embryophyta</taxon>
        <taxon>Tracheophyta</taxon>
        <taxon>Spermatophyta</taxon>
        <taxon>Magnoliopsida</taxon>
        <taxon>Proteales</taxon>
        <taxon>Nelumbonaceae</taxon>
        <taxon>Nelumbo</taxon>
    </lineage>
</organism>
<evidence type="ECO:0000256" key="6">
    <source>
        <dbReference type="ARBA" id="ARBA00048612"/>
    </source>
</evidence>
<dbReference type="SUPFAM" id="SSF53335">
    <property type="entry name" value="S-adenosyl-L-methionine-dependent methyltransferases"/>
    <property type="match status" value="1"/>
</dbReference>
<dbReference type="OrthoDB" id="17415at2759"/>
<dbReference type="Pfam" id="PF02636">
    <property type="entry name" value="Methyltransf_28"/>
    <property type="match status" value="1"/>
</dbReference>